<dbReference type="SUPFAM" id="SSF49764">
    <property type="entry name" value="HSP20-like chaperones"/>
    <property type="match status" value="1"/>
</dbReference>
<comment type="similarity">
    <text evidence="1 2">Belongs to the small heat shock protein (HSP20) family.</text>
</comment>
<comment type="caution">
    <text evidence="4">The sequence shown here is derived from an EMBL/GenBank/DDBJ whole genome shotgun (WGS) entry which is preliminary data.</text>
</comment>
<dbReference type="InterPro" id="IPR008978">
    <property type="entry name" value="HSP20-like_chaperone"/>
</dbReference>
<gene>
    <name evidence="4" type="ORF">EDC14_1002172</name>
</gene>
<protein>
    <submittedName>
        <fullName evidence="4">Hsp20/alpha crystallin family protein</fullName>
    </submittedName>
</protein>
<dbReference type="PROSITE" id="PS01031">
    <property type="entry name" value="SHSP"/>
    <property type="match status" value="1"/>
</dbReference>
<dbReference type="EMBL" id="SLUN01000002">
    <property type="protein sequence ID" value="TCL76413.1"/>
    <property type="molecule type" value="Genomic_DNA"/>
</dbReference>
<keyword evidence="5" id="KW-1185">Reference proteome</keyword>
<reference evidence="4 5" key="1">
    <citation type="submission" date="2019-03" db="EMBL/GenBank/DDBJ databases">
        <title>Genomic Encyclopedia of Type Strains, Phase IV (KMG-IV): sequencing the most valuable type-strain genomes for metagenomic binning, comparative biology and taxonomic classification.</title>
        <authorList>
            <person name="Goeker M."/>
        </authorList>
    </citation>
    <scope>NUCLEOTIDE SEQUENCE [LARGE SCALE GENOMIC DNA]</scope>
    <source>
        <strain evidence="4 5">LX-B</strain>
    </source>
</reference>
<dbReference type="AlphaFoldDB" id="A0A4R1SA81"/>
<evidence type="ECO:0000313" key="5">
    <source>
        <dbReference type="Proteomes" id="UP000295008"/>
    </source>
</evidence>
<evidence type="ECO:0000259" key="3">
    <source>
        <dbReference type="PROSITE" id="PS01031"/>
    </source>
</evidence>
<proteinExistence type="inferred from homology"/>
<dbReference type="Gene3D" id="2.60.40.790">
    <property type="match status" value="1"/>
</dbReference>
<name>A0A4R1SA81_HYDET</name>
<dbReference type="Proteomes" id="UP000295008">
    <property type="component" value="Unassembled WGS sequence"/>
</dbReference>
<evidence type="ECO:0000313" key="4">
    <source>
        <dbReference type="EMBL" id="TCL76413.1"/>
    </source>
</evidence>
<dbReference type="Pfam" id="PF00011">
    <property type="entry name" value="HSP20"/>
    <property type="match status" value="1"/>
</dbReference>
<sequence>MIMNQGWLAELFELQRKAAELSRGGNPTAEVQNMVLDLLKRWGLDGSFWNGAPAAGFPFQAGHEPERRNEAQSGDVEIRETQGAVRVQTVIPGIAQPGDLRLELQGNLLSLSGSSGQSGADSNGFSRMIRLPAAVTAAGATAVYEAGQLTVTLPKLVPENGAIPLDRFVPGG</sequence>
<dbReference type="RefSeq" id="WP_132012595.1">
    <property type="nucleotide sequence ID" value="NZ_SLUN01000002.1"/>
</dbReference>
<dbReference type="InterPro" id="IPR002068">
    <property type="entry name" value="A-crystallin/Hsp20_dom"/>
</dbReference>
<dbReference type="CDD" id="cd06464">
    <property type="entry name" value="ACD_sHsps-like"/>
    <property type="match status" value="1"/>
</dbReference>
<evidence type="ECO:0000256" key="1">
    <source>
        <dbReference type="PROSITE-ProRule" id="PRU00285"/>
    </source>
</evidence>
<organism evidence="4 5">
    <name type="scientific">Hydrogenispora ethanolica</name>
    <dbReference type="NCBI Taxonomy" id="1082276"/>
    <lineage>
        <taxon>Bacteria</taxon>
        <taxon>Bacillati</taxon>
        <taxon>Bacillota</taxon>
        <taxon>Hydrogenispora</taxon>
    </lineage>
</organism>
<evidence type="ECO:0000256" key="2">
    <source>
        <dbReference type="RuleBase" id="RU003616"/>
    </source>
</evidence>
<feature type="domain" description="SHSP" evidence="3">
    <location>
        <begin position="67"/>
        <end position="172"/>
    </location>
</feature>
<accession>A0A4R1SA81</accession>